<gene>
    <name evidence="2" type="ORF">RRF57_007524</name>
</gene>
<organism evidence="2 3">
    <name type="scientific">Xylaria bambusicola</name>
    <dbReference type="NCBI Taxonomy" id="326684"/>
    <lineage>
        <taxon>Eukaryota</taxon>
        <taxon>Fungi</taxon>
        <taxon>Dikarya</taxon>
        <taxon>Ascomycota</taxon>
        <taxon>Pezizomycotina</taxon>
        <taxon>Sordariomycetes</taxon>
        <taxon>Xylariomycetidae</taxon>
        <taxon>Xylariales</taxon>
        <taxon>Xylariaceae</taxon>
        <taxon>Xylaria</taxon>
    </lineage>
</organism>
<reference evidence="2 3" key="1">
    <citation type="submission" date="2023-10" db="EMBL/GenBank/DDBJ databases">
        <title>Draft genome sequence of Xylaria bambusicola isolate GMP-LS, the root and basal stem rot pathogen of sugarcane in Indonesia.</title>
        <authorList>
            <person name="Selvaraj P."/>
            <person name="Muralishankar V."/>
            <person name="Muruganantham S."/>
            <person name="Sp S."/>
            <person name="Haryani S."/>
            <person name="Lau K.J.X."/>
            <person name="Naqvi N.I."/>
        </authorList>
    </citation>
    <scope>NUCLEOTIDE SEQUENCE [LARGE SCALE GENOMIC DNA]</scope>
    <source>
        <strain evidence="2">GMP-LS</strain>
    </source>
</reference>
<keyword evidence="1" id="KW-1133">Transmembrane helix</keyword>
<accession>A0AAN7UGC2</accession>
<evidence type="ECO:0000256" key="1">
    <source>
        <dbReference type="SAM" id="Phobius"/>
    </source>
</evidence>
<evidence type="ECO:0000313" key="2">
    <source>
        <dbReference type="EMBL" id="KAK5631810.1"/>
    </source>
</evidence>
<feature type="transmembrane region" description="Helical" evidence="1">
    <location>
        <begin position="97"/>
        <end position="116"/>
    </location>
</feature>
<keyword evidence="3" id="KW-1185">Reference proteome</keyword>
<name>A0AAN7UGC2_9PEZI</name>
<sequence length="168" mass="18706">MASPNSNRQLELTTIEADAVQKALHYWSRSKLVPASLFNDLLVTIQVVEEQHRDFDWDKFAKYTFRLAVICLTIAILSLVFDGVVPKIIKRILALPSPVRIAATSALAIVAHVWGYQRSLAVPKQVYSNEAIHSLGALLFGLATVQLATALEADKKENMHIFHNIVLC</sequence>
<evidence type="ECO:0000313" key="3">
    <source>
        <dbReference type="Proteomes" id="UP001305414"/>
    </source>
</evidence>
<keyword evidence="1" id="KW-0812">Transmembrane</keyword>
<dbReference type="EMBL" id="JAWHQM010000021">
    <property type="protein sequence ID" value="KAK5631810.1"/>
    <property type="molecule type" value="Genomic_DNA"/>
</dbReference>
<proteinExistence type="predicted"/>
<protein>
    <submittedName>
        <fullName evidence="2">Uncharacterized protein</fullName>
    </submittedName>
</protein>
<dbReference type="Proteomes" id="UP001305414">
    <property type="component" value="Unassembled WGS sequence"/>
</dbReference>
<dbReference type="AlphaFoldDB" id="A0AAN7UGC2"/>
<comment type="caution">
    <text evidence="2">The sequence shown here is derived from an EMBL/GenBank/DDBJ whole genome shotgun (WGS) entry which is preliminary data.</text>
</comment>
<feature type="transmembrane region" description="Helical" evidence="1">
    <location>
        <begin position="131"/>
        <end position="151"/>
    </location>
</feature>
<feature type="transmembrane region" description="Helical" evidence="1">
    <location>
        <begin position="63"/>
        <end position="85"/>
    </location>
</feature>
<keyword evidence="1" id="KW-0472">Membrane</keyword>